<keyword evidence="1" id="KW-0472">Membrane</keyword>
<organism evidence="2 3">
    <name type="scientific">Streptomyces monticola</name>
    <dbReference type="NCBI Taxonomy" id="2666263"/>
    <lineage>
        <taxon>Bacteria</taxon>
        <taxon>Bacillati</taxon>
        <taxon>Actinomycetota</taxon>
        <taxon>Actinomycetes</taxon>
        <taxon>Kitasatosporales</taxon>
        <taxon>Streptomycetaceae</taxon>
        <taxon>Streptomyces</taxon>
    </lineage>
</organism>
<protein>
    <submittedName>
        <fullName evidence="2">Uncharacterized protein</fullName>
    </submittedName>
</protein>
<name>A0ABW2JH51_9ACTN</name>
<evidence type="ECO:0000313" key="3">
    <source>
        <dbReference type="Proteomes" id="UP001596523"/>
    </source>
</evidence>
<evidence type="ECO:0000313" key="2">
    <source>
        <dbReference type="EMBL" id="MFC7305142.1"/>
    </source>
</evidence>
<keyword evidence="1" id="KW-0812">Transmembrane</keyword>
<keyword evidence="3" id="KW-1185">Reference proteome</keyword>
<comment type="caution">
    <text evidence="2">The sequence shown here is derived from an EMBL/GenBank/DDBJ whole genome shotgun (WGS) entry which is preliminary data.</text>
</comment>
<reference evidence="3" key="1">
    <citation type="journal article" date="2019" name="Int. J. Syst. Evol. Microbiol.">
        <title>The Global Catalogue of Microorganisms (GCM) 10K type strain sequencing project: providing services to taxonomists for standard genome sequencing and annotation.</title>
        <authorList>
            <consortium name="The Broad Institute Genomics Platform"/>
            <consortium name="The Broad Institute Genome Sequencing Center for Infectious Disease"/>
            <person name="Wu L."/>
            <person name="Ma J."/>
        </authorList>
    </citation>
    <scope>NUCLEOTIDE SEQUENCE [LARGE SCALE GENOMIC DNA]</scope>
    <source>
        <strain evidence="3">SYNS20</strain>
    </source>
</reference>
<dbReference type="EMBL" id="JBHTCF010000004">
    <property type="protein sequence ID" value="MFC7305142.1"/>
    <property type="molecule type" value="Genomic_DNA"/>
</dbReference>
<evidence type="ECO:0000256" key="1">
    <source>
        <dbReference type="SAM" id="Phobius"/>
    </source>
</evidence>
<gene>
    <name evidence="2" type="ORF">ACFQVC_13035</name>
</gene>
<proteinExistence type="predicted"/>
<feature type="transmembrane region" description="Helical" evidence="1">
    <location>
        <begin position="47"/>
        <end position="67"/>
    </location>
</feature>
<dbReference type="RefSeq" id="WP_381830265.1">
    <property type="nucleotide sequence ID" value="NZ_JBHTCF010000004.1"/>
</dbReference>
<dbReference type="Proteomes" id="UP001596523">
    <property type="component" value="Unassembled WGS sequence"/>
</dbReference>
<accession>A0ABW2JH51</accession>
<keyword evidence="1" id="KW-1133">Transmembrane helix</keyword>
<feature type="transmembrane region" description="Helical" evidence="1">
    <location>
        <begin position="6"/>
        <end position="26"/>
    </location>
</feature>
<sequence>MFFGVIGAIFFVLGWLLVLNVKNFAGRAFNFYAKRTVAVGTATPGKLRVVGGFWIPVGAVLLIVAFVK</sequence>